<keyword evidence="2" id="KW-1185">Reference proteome</keyword>
<reference evidence="1 2" key="1">
    <citation type="journal article" date="2023" name="Environ Microbiome">
        <title>A coral-associated actinobacterium mitigates coral bleaching under heat stress.</title>
        <authorList>
            <person name="Li J."/>
            <person name="Zou Y."/>
            <person name="Li Q."/>
            <person name="Zhang J."/>
            <person name="Bourne D.G."/>
            <person name="Lyu Y."/>
            <person name="Liu C."/>
            <person name="Zhang S."/>
        </authorList>
    </citation>
    <scope>NUCLEOTIDE SEQUENCE [LARGE SCALE GENOMIC DNA]</scope>
    <source>
        <strain evidence="1 2">SCSIO 13291</strain>
    </source>
</reference>
<evidence type="ECO:0000313" key="2">
    <source>
        <dbReference type="Proteomes" id="UP001434337"/>
    </source>
</evidence>
<protein>
    <submittedName>
        <fullName evidence="1">Uncharacterized protein</fullName>
    </submittedName>
</protein>
<dbReference type="Proteomes" id="UP001434337">
    <property type="component" value="Chromosome"/>
</dbReference>
<proteinExistence type="predicted"/>
<accession>A0ABZ3CBX8</accession>
<dbReference type="EMBL" id="CP115965">
    <property type="protein sequence ID" value="WZX00034.1"/>
    <property type="molecule type" value="Genomic_DNA"/>
</dbReference>
<evidence type="ECO:0000313" key="1">
    <source>
        <dbReference type="EMBL" id="WZX00034.1"/>
    </source>
</evidence>
<organism evidence="1 2">
    <name type="scientific">Propioniciclava soli</name>
    <dbReference type="NCBI Taxonomy" id="2775081"/>
    <lineage>
        <taxon>Bacteria</taxon>
        <taxon>Bacillati</taxon>
        <taxon>Actinomycetota</taxon>
        <taxon>Actinomycetes</taxon>
        <taxon>Propionibacteriales</taxon>
        <taxon>Propionibacteriaceae</taxon>
        <taxon>Propioniciclava</taxon>
    </lineage>
</organism>
<name>A0ABZ3CBX8_9ACTN</name>
<gene>
    <name evidence="1" type="ORF">PCC79_07570</name>
</gene>
<sequence length="388" mass="42212">MPTQTLSVGTEMQLLLLADPAWMRRCAEAGLDTDIVLDPSFYPALLKSGEVVVFNTGEDNLFTVVITDDPDERSRHACADPAEFVLQSSGRMLLMGNGEFDQLGEGRGVGDGNYSGWVDLPTGTLAVSVHAVTRHDDPDGPDFVVFAQPAPADFRPTERFGMPTITADGVEEADPEPIDDWYARTRTEGDRDADRKASGKLQLPVRLLPQVIIGPDSSVTQSRSDSSWDMSGHGGLRPFIAVATEGEDAPGCVLECQSQSRRGATEKDVTWRVRGFGRVETNGSTTGRTAALVACPPPVPTEPPLDVESMRAQLISWLRAHPPQPPTRRLRSEAVLLSHATAMRTATGLLEWAFRALPLPLAVVLPMAVADDAQRWQLLTDFYGRLEQ</sequence>
<dbReference type="RefSeq" id="WP_342373446.1">
    <property type="nucleotide sequence ID" value="NZ_CP115965.1"/>
</dbReference>